<dbReference type="EMBL" id="JBBKZT010000007">
    <property type="protein sequence ID" value="MEJ8848155.1"/>
    <property type="molecule type" value="Genomic_DNA"/>
</dbReference>
<dbReference type="RefSeq" id="WP_340343293.1">
    <property type="nucleotide sequence ID" value="NZ_JBBKZT010000007.1"/>
</dbReference>
<feature type="transmembrane region" description="Helical" evidence="1">
    <location>
        <begin position="32"/>
        <end position="49"/>
    </location>
</feature>
<evidence type="ECO:0000313" key="3">
    <source>
        <dbReference type="Proteomes" id="UP001385892"/>
    </source>
</evidence>
<feature type="transmembrane region" description="Helical" evidence="1">
    <location>
        <begin position="56"/>
        <end position="73"/>
    </location>
</feature>
<dbReference type="Proteomes" id="UP001385892">
    <property type="component" value="Unassembled WGS sequence"/>
</dbReference>
<accession>A0ABU8WKT8</accession>
<feature type="transmembrane region" description="Helical" evidence="1">
    <location>
        <begin position="85"/>
        <end position="111"/>
    </location>
</feature>
<protein>
    <recommendedName>
        <fullName evidence="4">Transmembrane protein</fullName>
    </recommendedName>
</protein>
<gene>
    <name evidence="2" type="ORF">WKW82_15960</name>
</gene>
<feature type="transmembrane region" description="Helical" evidence="1">
    <location>
        <begin position="132"/>
        <end position="152"/>
    </location>
</feature>
<evidence type="ECO:0008006" key="4">
    <source>
        <dbReference type="Google" id="ProtNLM"/>
    </source>
</evidence>
<keyword evidence="1" id="KW-0472">Membrane</keyword>
<reference evidence="2 3" key="1">
    <citation type="submission" date="2024-03" db="EMBL/GenBank/DDBJ databases">
        <title>Novel species of the genus Variovorax.</title>
        <authorList>
            <person name="Liu Q."/>
            <person name="Xin Y.-H."/>
        </authorList>
    </citation>
    <scope>NUCLEOTIDE SEQUENCE [LARGE SCALE GENOMIC DNA]</scope>
    <source>
        <strain evidence="2 3">KACC 18900</strain>
    </source>
</reference>
<keyword evidence="3" id="KW-1185">Reference proteome</keyword>
<evidence type="ECO:0000313" key="2">
    <source>
        <dbReference type="EMBL" id="MEJ8848155.1"/>
    </source>
</evidence>
<keyword evidence="1" id="KW-1133">Transmembrane helix</keyword>
<comment type="caution">
    <text evidence="2">The sequence shown here is derived from an EMBL/GenBank/DDBJ whole genome shotgun (WGS) entry which is preliminary data.</text>
</comment>
<name>A0ABU8WKT8_9BURK</name>
<feature type="transmembrane region" description="Helical" evidence="1">
    <location>
        <begin position="7"/>
        <end position="26"/>
    </location>
</feature>
<proteinExistence type="predicted"/>
<keyword evidence="1" id="KW-0812">Transmembrane</keyword>
<evidence type="ECO:0000256" key="1">
    <source>
        <dbReference type="SAM" id="Phobius"/>
    </source>
</evidence>
<organism evidence="2 3">
    <name type="scientific">Variovorax rhizosphaerae</name>
    <dbReference type="NCBI Taxonomy" id="1836200"/>
    <lineage>
        <taxon>Bacteria</taxon>
        <taxon>Pseudomonadati</taxon>
        <taxon>Pseudomonadota</taxon>
        <taxon>Betaproteobacteria</taxon>
        <taxon>Burkholderiales</taxon>
        <taxon>Comamonadaceae</taxon>
        <taxon>Variovorax</taxon>
    </lineage>
</organism>
<sequence>MTRWRLAILLLGGAAYAVLSHWMMLYHANDPWAMLVLLVPLWLTALGVAGSYFGRWGLLAVATGGVALFWMVMNGEAGDTNRLYVVQHVGINALLCGWFGSTLRGGGLSLIGQLAQRVHPLVGEMPRYTRQVTMVWTAFFALTVVSSIVVYLSMPFSAWSLLSNVLSPIGVVTLFLGEHLVRYRIHPEFERSRLVDAVRAFAGASGDRRAP</sequence>
<feature type="transmembrane region" description="Helical" evidence="1">
    <location>
        <begin position="158"/>
        <end position="177"/>
    </location>
</feature>